<protein>
    <submittedName>
        <fullName evidence="1">Uncharacterized protein</fullName>
    </submittedName>
</protein>
<name>A0ABQ9U7J3_SAGOE</name>
<gene>
    <name evidence="1" type="ORF">P7K49_029564</name>
</gene>
<organism evidence="1 2">
    <name type="scientific">Saguinus oedipus</name>
    <name type="common">Cotton-top tamarin</name>
    <name type="synonym">Oedipomidas oedipus</name>
    <dbReference type="NCBI Taxonomy" id="9490"/>
    <lineage>
        <taxon>Eukaryota</taxon>
        <taxon>Metazoa</taxon>
        <taxon>Chordata</taxon>
        <taxon>Craniata</taxon>
        <taxon>Vertebrata</taxon>
        <taxon>Euteleostomi</taxon>
        <taxon>Mammalia</taxon>
        <taxon>Eutheria</taxon>
        <taxon>Euarchontoglires</taxon>
        <taxon>Primates</taxon>
        <taxon>Haplorrhini</taxon>
        <taxon>Platyrrhini</taxon>
        <taxon>Cebidae</taxon>
        <taxon>Callitrichinae</taxon>
        <taxon>Saguinus</taxon>
    </lineage>
</organism>
<sequence>MEWGWKVAQKQGSEPGAADLWGHCSPGLAYFSLLPYLENESSPVSPQTWPNTPPIGSSSLVSFHVENGGDTQFKENSKAFVLTNVKDDYSGQRTSKAPFQLLESMSRREALQPLVREEGEMPCLNLDLGKIRVTPGLPHVNFNQLCDIHGIAPQLSQGLCFKQACHQQRYLLLEDVVNNCLDSANDS</sequence>
<evidence type="ECO:0000313" key="2">
    <source>
        <dbReference type="Proteomes" id="UP001266305"/>
    </source>
</evidence>
<dbReference type="EMBL" id="JASSZA010000015">
    <property type="protein sequence ID" value="KAK2093035.1"/>
    <property type="molecule type" value="Genomic_DNA"/>
</dbReference>
<dbReference type="Proteomes" id="UP001266305">
    <property type="component" value="Unassembled WGS sequence"/>
</dbReference>
<proteinExistence type="predicted"/>
<accession>A0ABQ9U7J3</accession>
<reference evidence="1 2" key="1">
    <citation type="submission" date="2023-05" db="EMBL/GenBank/DDBJ databases">
        <title>B98-5 Cell Line De Novo Hybrid Assembly: An Optical Mapping Approach.</title>
        <authorList>
            <person name="Kananen K."/>
            <person name="Auerbach J.A."/>
            <person name="Kautto E."/>
            <person name="Blachly J.S."/>
        </authorList>
    </citation>
    <scope>NUCLEOTIDE SEQUENCE [LARGE SCALE GENOMIC DNA]</scope>
    <source>
        <strain evidence="1">B95-8</strain>
        <tissue evidence="1">Cell line</tissue>
    </source>
</reference>
<comment type="caution">
    <text evidence="1">The sequence shown here is derived from an EMBL/GenBank/DDBJ whole genome shotgun (WGS) entry which is preliminary data.</text>
</comment>
<keyword evidence="2" id="KW-1185">Reference proteome</keyword>
<evidence type="ECO:0000313" key="1">
    <source>
        <dbReference type="EMBL" id="KAK2093035.1"/>
    </source>
</evidence>